<evidence type="ECO:0000313" key="3">
    <source>
        <dbReference type="Proteomes" id="UP000193642"/>
    </source>
</evidence>
<feature type="domain" description="SET" evidence="1">
    <location>
        <begin position="17"/>
        <end position="222"/>
    </location>
</feature>
<dbReference type="InterPro" id="IPR046341">
    <property type="entry name" value="SET_dom_sf"/>
</dbReference>
<dbReference type="EMBL" id="MCGO01000008">
    <property type="protein sequence ID" value="ORY50059.1"/>
    <property type="molecule type" value="Genomic_DNA"/>
</dbReference>
<dbReference type="GO" id="GO:0005634">
    <property type="term" value="C:nucleus"/>
    <property type="evidence" value="ECO:0007669"/>
    <property type="project" value="TreeGrafter"/>
</dbReference>
<comment type="caution">
    <text evidence="2">The sequence shown here is derived from an EMBL/GenBank/DDBJ whole genome shotgun (WGS) entry which is preliminary data.</text>
</comment>
<dbReference type="Gene3D" id="3.90.1410.10">
    <property type="entry name" value="set domain protein methyltransferase, domain 1"/>
    <property type="match status" value="1"/>
</dbReference>
<accession>A0A1Y2CSP8</accession>
<organism evidence="2 3">
    <name type="scientific">Rhizoclosmatium globosum</name>
    <dbReference type="NCBI Taxonomy" id="329046"/>
    <lineage>
        <taxon>Eukaryota</taxon>
        <taxon>Fungi</taxon>
        <taxon>Fungi incertae sedis</taxon>
        <taxon>Chytridiomycota</taxon>
        <taxon>Chytridiomycota incertae sedis</taxon>
        <taxon>Chytridiomycetes</taxon>
        <taxon>Chytridiales</taxon>
        <taxon>Chytriomycetaceae</taxon>
        <taxon>Rhizoclosmatium</taxon>
    </lineage>
</organism>
<dbReference type="CDD" id="cd10527">
    <property type="entry name" value="SET_LSMT"/>
    <property type="match status" value="1"/>
</dbReference>
<evidence type="ECO:0000259" key="1">
    <source>
        <dbReference type="PROSITE" id="PS50280"/>
    </source>
</evidence>
<dbReference type="GO" id="GO:0016279">
    <property type="term" value="F:protein-lysine N-methyltransferase activity"/>
    <property type="evidence" value="ECO:0007669"/>
    <property type="project" value="TreeGrafter"/>
</dbReference>
<dbReference type="Proteomes" id="UP000193642">
    <property type="component" value="Unassembled WGS sequence"/>
</dbReference>
<dbReference type="PANTHER" id="PTHR13271:SF34">
    <property type="entry name" value="N-LYSINE METHYLTRANSFERASE SETD6"/>
    <property type="match status" value="1"/>
</dbReference>
<dbReference type="InterPro" id="IPR001214">
    <property type="entry name" value="SET_dom"/>
</dbReference>
<reference evidence="2 3" key="1">
    <citation type="submission" date="2016-07" db="EMBL/GenBank/DDBJ databases">
        <title>Pervasive Adenine N6-methylation of Active Genes in Fungi.</title>
        <authorList>
            <consortium name="DOE Joint Genome Institute"/>
            <person name="Mondo S.J."/>
            <person name="Dannebaum R.O."/>
            <person name="Kuo R.C."/>
            <person name="Labutti K."/>
            <person name="Haridas S."/>
            <person name="Kuo A."/>
            <person name="Salamov A."/>
            <person name="Ahrendt S.R."/>
            <person name="Lipzen A."/>
            <person name="Sullivan W."/>
            <person name="Andreopoulos W.B."/>
            <person name="Clum A."/>
            <person name="Lindquist E."/>
            <person name="Daum C."/>
            <person name="Ramamoorthy G.K."/>
            <person name="Gryganskyi A."/>
            <person name="Culley D."/>
            <person name="Magnuson J.K."/>
            <person name="James T.Y."/>
            <person name="O'Malley M.A."/>
            <person name="Stajich J.E."/>
            <person name="Spatafora J.W."/>
            <person name="Visel A."/>
            <person name="Grigoriev I.V."/>
        </authorList>
    </citation>
    <scope>NUCLEOTIDE SEQUENCE [LARGE SCALE GENOMIC DNA]</scope>
    <source>
        <strain evidence="2 3">JEL800</strain>
    </source>
</reference>
<dbReference type="SUPFAM" id="SSF82199">
    <property type="entry name" value="SET domain"/>
    <property type="match status" value="1"/>
</dbReference>
<name>A0A1Y2CSP8_9FUNG</name>
<sequence>MASTTTTTTSTSTTATETVAIHTFPETGRGLQAQLDIKEDAIILSAKWEAVWSVEAALNEPVLGDILKQNKLSVDDTLALFLLFVKLSPKCSRDQHDQRRVHVKSGIPESYTASCFFTDEDLEIAQGSSLYNLTIHSQSQSKTTSEFTLDEYKWALFTVWSRAMDFNVSAETSLRGVVPFLDMVNHSFDVKQCHAYDPTEKAVKILAGKSYKKGDEVFINYGPVSNTKLLRLYGFVVPGNPYNAFELV</sequence>
<proteinExistence type="predicted"/>
<protein>
    <submittedName>
        <fullName evidence="2">SET domain-containing protein</fullName>
    </submittedName>
</protein>
<keyword evidence="3" id="KW-1185">Reference proteome</keyword>
<gene>
    <name evidence="2" type="ORF">BCR33DRAFT_781564</name>
</gene>
<dbReference type="PANTHER" id="PTHR13271">
    <property type="entry name" value="UNCHARACTERIZED PUTATIVE METHYLTRANSFERASE"/>
    <property type="match status" value="1"/>
</dbReference>
<dbReference type="PROSITE" id="PS50280">
    <property type="entry name" value="SET"/>
    <property type="match status" value="1"/>
</dbReference>
<dbReference type="Pfam" id="PF00856">
    <property type="entry name" value="SET"/>
    <property type="match status" value="1"/>
</dbReference>
<dbReference type="STRING" id="329046.A0A1Y2CSP8"/>
<dbReference type="OrthoDB" id="341421at2759"/>
<dbReference type="AlphaFoldDB" id="A0A1Y2CSP8"/>
<dbReference type="InterPro" id="IPR050600">
    <property type="entry name" value="SETD3_SETD6_MTase"/>
</dbReference>
<evidence type="ECO:0000313" key="2">
    <source>
        <dbReference type="EMBL" id="ORY50059.1"/>
    </source>
</evidence>